<keyword evidence="1" id="KW-1133">Transmembrane helix</keyword>
<evidence type="ECO:0000256" key="1">
    <source>
        <dbReference type="SAM" id="Phobius"/>
    </source>
</evidence>
<evidence type="ECO:0000313" key="3">
    <source>
        <dbReference type="Proteomes" id="UP001177160"/>
    </source>
</evidence>
<organism evidence="2 3">
    <name type="scientific">Paracholeplasma manati</name>
    <dbReference type="NCBI Taxonomy" id="591373"/>
    <lineage>
        <taxon>Bacteria</taxon>
        <taxon>Bacillati</taxon>
        <taxon>Mycoplasmatota</taxon>
        <taxon>Mollicutes</taxon>
        <taxon>Acholeplasmatales</taxon>
        <taxon>Acholeplasmataceae</taxon>
        <taxon>Paracholeplasma</taxon>
    </lineage>
</organism>
<evidence type="ECO:0008006" key="4">
    <source>
        <dbReference type="Google" id="ProtNLM"/>
    </source>
</evidence>
<comment type="caution">
    <text evidence="2">The sequence shown here is derived from an EMBL/GenBank/DDBJ whole genome shotgun (WGS) entry which is preliminary data.</text>
</comment>
<sequence>MTLVDVIILIIVIGILTAITYFRFIKRKTGLGCNCSQKTTCSLKVDTIKAMFEDLQQQK</sequence>
<reference evidence="2" key="1">
    <citation type="submission" date="2022-09" db="EMBL/GenBank/DDBJ databases">
        <title>Novel Mycoplasma species identified in domestic and wild animals.</title>
        <authorList>
            <person name="Volokhov D.V."/>
            <person name="Furtak V.A."/>
            <person name="Zagorodnyaya T.A."/>
        </authorList>
    </citation>
    <scope>NUCLEOTIDE SEQUENCE</scope>
    <source>
        <strain evidence="2">Oakley</strain>
    </source>
</reference>
<keyword evidence="1" id="KW-0812">Transmembrane</keyword>
<feature type="transmembrane region" description="Helical" evidence="1">
    <location>
        <begin position="6"/>
        <end position="24"/>
    </location>
</feature>
<evidence type="ECO:0000313" key="2">
    <source>
        <dbReference type="EMBL" id="MCV2232382.1"/>
    </source>
</evidence>
<dbReference type="Proteomes" id="UP001177160">
    <property type="component" value="Unassembled WGS sequence"/>
</dbReference>
<keyword evidence="3" id="KW-1185">Reference proteome</keyword>
<proteinExistence type="predicted"/>
<gene>
    <name evidence="2" type="ORF">N7548_06040</name>
</gene>
<dbReference type="EMBL" id="JAOVQM010000004">
    <property type="protein sequence ID" value="MCV2232382.1"/>
    <property type="molecule type" value="Genomic_DNA"/>
</dbReference>
<protein>
    <recommendedName>
        <fullName evidence="4">FeoB-associated Cys-rich membrane protein</fullName>
    </recommendedName>
</protein>
<accession>A0ABT2Y7C5</accession>
<keyword evidence="1" id="KW-0472">Membrane</keyword>
<name>A0ABT2Y7C5_9MOLU</name>
<dbReference type="RefSeq" id="WP_263608569.1">
    <property type="nucleotide sequence ID" value="NZ_JAOVQM010000004.1"/>
</dbReference>